<protein>
    <submittedName>
        <fullName evidence="3">Universal stress protein F</fullName>
    </submittedName>
</protein>
<dbReference type="InterPro" id="IPR014729">
    <property type="entry name" value="Rossmann-like_a/b/a_fold"/>
</dbReference>
<evidence type="ECO:0000256" key="1">
    <source>
        <dbReference type="ARBA" id="ARBA00008791"/>
    </source>
</evidence>
<name>A0A2R8C1G7_9RHOB</name>
<accession>A0A2R8C1G7</accession>
<dbReference type="SUPFAM" id="SSF52402">
    <property type="entry name" value="Adenine nucleotide alpha hydrolases-like"/>
    <property type="match status" value="1"/>
</dbReference>
<evidence type="ECO:0000313" key="4">
    <source>
        <dbReference type="Proteomes" id="UP000244912"/>
    </source>
</evidence>
<comment type="similarity">
    <text evidence="1">Belongs to the universal stress protein A family.</text>
</comment>
<sequence length="139" mass="14878">MFTRIMAPVDLSDTGALTRALEATADLARLHDIPVVYVSATNAQPTSVAKSPKEFEKKLQAFADAQAQTHGISTSAHAMVLHDKTADLDNALVEVIDTVQADLVVMASHDPTFFDHFWSSNGGAVARNSNASVMIVRGK</sequence>
<reference evidence="3 4" key="1">
    <citation type="submission" date="2018-03" db="EMBL/GenBank/DDBJ databases">
        <authorList>
            <person name="Keele B.F."/>
        </authorList>
    </citation>
    <scope>NUCLEOTIDE SEQUENCE [LARGE SCALE GENOMIC DNA]</scope>
    <source>
        <strain evidence="3 4">CECT 8504</strain>
    </source>
</reference>
<dbReference type="PRINTS" id="PR01438">
    <property type="entry name" value="UNVRSLSTRESS"/>
</dbReference>
<proteinExistence type="inferred from homology"/>
<organism evidence="3 4">
    <name type="scientific">Palleronia abyssalis</name>
    <dbReference type="NCBI Taxonomy" id="1501240"/>
    <lineage>
        <taxon>Bacteria</taxon>
        <taxon>Pseudomonadati</taxon>
        <taxon>Pseudomonadota</taxon>
        <taxon>Alphaproteobacteria</taxon>
        <taxon>Rhodobacterales</taxon>
        <taxon>Roseobacteraceae</taxon>
        <taxon>Palleronia</taxon>
    </lineage>
</organism>
<feature type="domain" description="UspA" evidence="2">
    <location>
        <begin position="1"/>
        <end position="137"/>
    </location>
</feature>
<dbReference type="Proteomes" id="UP000244912">
    <property type="component" value="Unassembled WGS sequence"/>
</dbReference>
<dbReference type="OrthoDB" id="9792500at2"/>
<dbReference type="EMBL" id="ONZF01000016">
    <property type="protein sequence ID" value="SPJ26240.1"/>
    <property type="molecule type" value="Genomic_DNA"/>
</dbReference>
<evidence type="ECO:0000313" key="3">
    <source>
        <dbReference type="EMBL" id="SPJ26240.1"/>
    </source>
</evidence>
<dbReference type="InterPro" id="IPR006016">
    <property type="entry name" value="UspA"/>
</dbReference>
<dbReference type="InterPro" id="IPR006015">
    <property type="entry name" value="Universal_stress_UspA"/>
</dbReference>
<dbReference type="AlphaFoldDB" id="A0A2R8C1G7"/>
<dbReference type="RefSeq" id="WP_108895943.1">
    <property type="nucleotide sequence ID" value="NZ_ONZF01000016.1"/>
</dbReference>
<dbReference type="Pfam" id="PF00582">
    <property type="entry name" value="Usp"/>
    <property type="match status" value="1"/>
</dbReference>
<dbReference type="Gene3D" id="3.40.50.620">
    <property type="entry name" value="HUPs"/>
    <property type="match status" value="1"/>
</dbReference>
<dbReference type="CDD" id="cd00293">
    <property type="entry name" value="USP-like"/>
    <property type="match status" value="1"/>
</dbReference>
<gene>
    <name evidence="3" type="primary">uspF_2</name>
    <name evidence="3" type="ORF">PAA8504_04097</name>
</gene>
<evidence type="ECO:0000259" key="2">
    <source>
        <dbReference type="Pfam" id="PF00582"/>
    </source>
</evidence>
<keyword evidence="4" id="KW-1185">Reference proteome</keyword>